<gene>
    <name evidence="2" type="ORF">GSTUAT00008261001</name>
</gene>
<keyword evidence="1" id="KW-0472">Membrane</keyword>
<dbReference type="EMBL" id="LN891187">
    <property type="protein sequence ID" value="CUS07641.1"/>
    <property type="molecule type" value="Genomic_DNA"/>
</dbReference>
<keyword evidence="3" id="KW-1185">Reference proteome</keyword>
<sequence length="118" mass="13038">PTRRRCSPQNRVVIKVCSCVLIPVAFIICFFFPSDFDRFYLTLKSSLLGVFCPIPEACGGKRKRFSAYSSAPVTGFAGSAPFGFAHPTPLYPFPTKIIPFFLFLLSSFVSNPSCAFHA</sequence>
<reference evidence="2" key="1">
    <citation type="submission" date="2015-10" db="EMBL/GenBank/DDBJ databases">
        <authorList>
            <person name="Regsiter A."/>
            <person name="william w."/>
        </authorList>
    </citation>
    <scope>NUCLEOTIDE SEQUENCE</scope>
    <source>
        <strain evidence="2">Montdore</strain>
    </source>
</reference>
<dbReference type="AlphaFoldDB" id="A0A292PLJ5"/>
<protein>
    <submittedName>
        <fullName evidence="2">Uncharacterized protein</fullName>
    </submittedName>
</protein>
<organism evidence="2 3">
    <name type="scientific">Tuber aestivum</name>
    <name type="common">summer truffle</name>
    <dbReference type="NCBI Taxonomy" id="59557"/>
    <lineage>
        <taxon>Eukaryota</taxon>
        <taxon>Fungi</taxon>
        <taxon>Dikarya</taxon>
        <taxon>Ascomycota</taxon>
        <taxon>Pezizomycotina</taxon>
        <taxon>Pezizomycetes</taxon>
        <taxon>Pezizales</taxon>
        <taxon>Tuberaceae</taxon>
        <taxon>Tuber</taxon>
    </lineage>
</organism>
<accession>A0A292PLJ5</accession>
<dbReference type="Proteomes" id="UP001412239">
    <property type="component" value="Unassembled WGS sequence"/>
</dbReference>
<feature type="transmembrane region" description="Helical" evidence="1">
    <location>
        <begin position="97"/>
        <end position="116"/>
    </location>
</feature>
<feature type="non-terminal residue" evidence="2">
    <location>
        <position position="1"/>
    </location>
</feature>
<evidence type="ECO:0000313" key="2">
    <source>
        <dbReference type="EMBL" id="CUS07641.1"/>
    </source>
</evidence>
<evidence type="ECO:0000313" key="3">
    <source>
        <dbReference type="Proteomes" id="UP001412239"/>
    </source>
</evidence>
<name>A0A292PLJ5_9PEZI</name>
<evidence type="ECO:0000256" key="1">
    <source>
        <dbReference type="SAM" id="Phobius"/>
    </source>
</evidence>
<keyword evidence="1" id="KW-0812">Transmembrane</keyword>
<keyword evidence="1" id="KW-1133">Transmembrane helix</keyword>
<feature type="transmembrane region" description="Helical" evidence="1">
    <location>
        <begin position="12"/>
        <end position="33"/>
    </location>
</feature>
<proteinExistence type="predicted"/>